<feature type="region of interest" description="Disordered" evidence="9">
    <location>
        <begin position="1"/>
        <end position="31"/>
    </location>
</feature>
<sequence length="1271" mass="140564">MSNNNRWNWEVSGFEPRKSPAETPPSAPPPLVRRYSISTPSIVPHSEPLYKQAVATKLHNLKDKLKNVRDDYAELRQEAVDLQEYSNAKLDRVTRYLGVLADKTRKLDQAALEAEAKVAPLMEEKKRLYNELLTSKGSIKVFCRTRPLFEDEGPSVVEFPDDFTIRVNTGDDTVSNPKKDYEFDRVYGPHIGQAEVFTDVQPFVQSALDGHNVSIFAYGQTCSGKTHTMEGSSHDRGLYVRCFEELFDVSNSDTTSTSRFNFFVTVVELHNEQTHDLLLESESGLSKVRMGSLDSFVDLVQEKVDNPLDFSKLIKKALLSRSGDNTKINTSHVIITVRIYYDNLITGENIYSKLSLVDLAGSESIGLEDNNGEQTTDMLHVMKSLSALGDVLASLTSKKEDVPYENSMLTKVLADSLGGSSKTLLIVNICPNVSNLSETLSSLNFSARARNTVLSLGNRDTIKKWKDIANDARKEYYEKEKENRDLKQEVAGLKQALKVANDQCVLLFNEVQKAWKVSFTLQSDLKAENIMLAEKHKIEKDQNNDLRNQVAPLLQQVQDQKLQIQQHDSTIESLQAKLKAMEAQLNEALQSSENKSKNSLDSTEGMESSAVTKKLEEELLKRDALIERLHEENEKLFERLTEKASSIGSQQALGAPPKSLNQSPDPGSNNKGALDVVPFSADKKGDGTLALVKPGQDKIKSTPAGEYLTSALNDFDLDHYDGLAAISDGANKLLMLVLAAVIKAGASREHEILAEIRDAVFSFIRKMEPHRVMDTMLVSRVRILYIRSLLARSPELQSIKVPDVERFLEKPTIGHSRSSSRGSSPGRSPGRYDPTLKNALVLDGQMQGFRVNIKPEKKSKLSSVVLKIRGIDQESWRQHVTGAKLREITEDAKAFATGNKALAALFVHTPAGELQRQIRSWLAMNFDFLSVSGVDAVGGATGQLELLSTAIMDGWMAGLGAAMPPVTDALGQLLVEYAKRVYNSQLQHLKDIAGTLAAEAAEDAAQVAKLRSALESVDHKRRKILQQMKGDNALLTLEDGGSPIRNPSSAAEDARLASLIALDNILKQIKEIKRQSSVNIMSRSKKKALVKSLDDLSAQLSSLLEIDHPCAQRHIADARRVVESIVEEDDKFQGTSRATSDELLSAETDVAQWNVLQFNTGSTTPFIIKCGANSHSELVIKADDRVQEPKGGEIVRVVPRPTVLENMSLEEIKEVFSKLPEALSLLALARTADGTRARYSRLYRTLAMKVPALRDLVGELEKGGGLKDVKS</sequence>
<evidence type="ECO:0000256" key="8">
    <source>
        <dbReference type="SAM" id="Coils"/>
    </source>
</evidence>
<dbReference type="InterPro" id="IPR027417">
    <property type="entry name" value="P-loop_NTPase"/>
</dbReference>
<dbReference type="GO" id="GO:0003777">
    <property type="term" value="F:microtubule motor activity"/>
    <property type="evidence" value="ECO:0007669"/>
    <property type="project" value="InterPro"/>
</dbReference>
<dbReference type="PANTHER" id="PTHR47972:SF22">
    <property type="entry name" value="KINESIN-LIKE PROTEIN KIN-14A-RELATED"/>
    <property type="match status" value="1"/>
</dbReference>
<dbReference type="PROSITE" id="PS50067">
    <property type="entry name" value="KINESIN_MOTOR_2"/>
    <property type="match status" value="1"/>
</dbReference>
<evidence type="ECO:0000313" key="12">
    <source>
        <dbReference type="Proteomes" id="UP001206925"/>
    </source>
</evidence>
<dbReference type="GO" id="GO:0005829">
    <property type="term" value="C:cytosol"/>
    <property type="evidence" value="ECO:0007669"/>
    <property type="project" value="UniProtKB-ARBA"/>
</dbReference>
<dbReference type="GO" id="GO:0031022">
    <property type="term" value="P:nuclear migration along microfilament"/>
    <property type="evidence" value="ECO:0007669"/>
    <property type="project" value="UniProtKB-ARBA"/>
</dbReference>
<evidence type="ECO:0000256" key="5">
    <source>
        <dbReference type="ARBA" id="ARBA00023054"/>
    </source>
</evidence>
<comment type="similarity">
    <text evidence="1">Belongs to the TRAFAC class myosin-kinesin ATPase superfamily. Kinesin family. KIN-14 subfamily.</text>
</comment>
<feature type="coiled-coil region" evidence="8">
    <location>
        <begin position="51"/>
        <end position="85"/>
    </location>
</feature>
<dbReference type="InterPro" id="IPR036961">
    <property type="entry name" value="Kinesin_motor_dom_sf"/>
</dbReference>
<dbReference type="AlphaFoldDB" id="A0AAD5BZU9"/>
<keyword evidence="12" id="KW-1185">Reference proteome</keyword>
<protein>
    <recommendedName>
        <fullName evidence="10">Kinesin motor domain-containing protein</fullName>
    </recommendedName>
</protein>
<feature type="compositionally biased region" description="Low complexity" evidence="9">
    <location>
        <begin position="816"/>
        <end position="831"/>
    </location>
</feature>
<dbReference type="PROSITE" id="PS00411">
    <property type="entry name" value="KINESIN_MOTOR_1"/>
    <property type="match status" value="1"/>
</dbReference>
<keyword evidence="6 7" id="KW-0505">Motor protein</keyword>
<keyword evidence="5 8" id="KW-0175">Coiled coil</keyword>
<evidence type="ECO:0000256" key="7">
    <source>
        <dbReference type="PROSITE-ProRule" id="PRU00283"/>
    </source>
</evidence>
<reference evidence="11" key="1">
    <citation type="submission" date="2022-06" db="EMBL/GenBank/DDBJ databases">
        <title>Uncovering the hologenomic basis of an extraordinary plant invasion.</title>
        <authorList>
            <person name="Bieker V.C."/>
            <person name="Martin M.D."/>
            <person name="Gilbert T."/>
            <person name="Hodgins K."/>
            <person name="Battlay P."/>
            <person name="Petersen B."/>
            <person name="Wilson J."/>
        </authorList>
    </citation>
    <scope>NUCLEOTIDE SEQUENCE</scope>
    <source>
        <strain evidence="11">AA19_3_7</strain>
        <tissue evidence="11">Leaf</tissue>
    </source>
</reference>
<dbReference type="GO" id="GO:0005524">
    <property type="term" value="F:ATP binding"/>
    <property type="evidence" value="ECO:0007669"/>
    <property type="project" value="UniProtKB-UniRule"/>
</dbReference>
<feature type="domain" description="Kinesin motor" evidence="10">
    <location>
        <begin position="138"/>
        <end position="452"/>
    </location>
</feature>
<dbReference type="PANTHER" id="PTHR47972">
    <property type="entry name" value="KINESIN-LIKE PROTEIN KLP-3"/>
    <property type="match status" value="1"/>
</dbReference>
<evidence type="ECO:0000256" key="6">
    <source>
        <dbReference type="ARBA" id="ARBA00023175"/>
    </source>
</evidence>
<feature type="binding site" evidence="7">
    <location>
        <begin position="219"/>
        <end position="226"/>
    </location>
    <ligand>
        <name>ATP</name>
        <dbReference type="ChEBI" id="CHEBI:30616"/>
    </ligand>
</feature>
<dbReference type="GO" id="GO:0008017">
    <property type="term" value="F:microtubule binding"/>
    <property type="evidence" value="ECO:0007669"/>
    <property type="project" value="InterPro"/>
</dbReference>
<gene>
    <name evidence="11" type="ORF">M8C21_014059</name>
</gene>
<feature type="region of interest" description="Disordered" evidence="9">
    <location>
        <begin position="811"/>
        <end position="834"/>
    </location>
</feature>
<dbReference type="GO" id="GO:0005874">
    <property type="term" value="C:microtubule"/>
    <property type="evidence" value="ECO:0007669"/>
    <property type="project" value="UniProtKB-KW"/>
</dbReference>
<dbReference type="SMART" id="SM00129">
    <property type="entry name" value="KISc"/>
    <property type="match status" value="1"/>
</dbReference>
<comment type="caution">
    <text evidence="11">The sequence shown here is derived from an EMBL/GenBank/DDBJ whole genome shotgun (WGS) entry which is preliminary data.</text>
</comment>
<evidence type="ECO:0000256" key="2">
    <source>
        <dbReference type="ARBA" id="ARBA00022701"/>
    </source>
</evidence>
<dbReference type="GO" id="GO:0009904">
    <property type="term" value="P:chloroplast accumulation movement"/>
    <property type="evidence" value="ECO:0007669"/>
    <property type="project" value="UniProtKB-ARBA"/>
</dbReference>
<dbReference type="Proteomes" id="UP001206925">
    <property type="component" value="Unassembled WGS sequence"/>
</dbReference>
<evidence type="ECO:0000259" key="10">
    <source>
        <dbReference type="PROSITE" id="PS50067"/>
    </source>
</evidence>
<dbReference type="PRINTS" id="PR00380">
    <property type="entry name" value="KINESINHEAVY"/>
</dbReference>
<dbReference type="InterPro" id="IPR001752">
    <property type="entry name" value="Kinesin_motor_dom"/>
</dbReference>
<dbReference type="SUPFAM" id="SSF52540">
    <property type="entry name" value="P-loop containing nucleoside triphosphate hydrolases"/>
    <property type="match status" value="1"/>
</dbReference>
<feature type="region of interest" description="Disordered" evidence="9">
    <location>
        <begin position="588"/>
        <end position="610"/>
    </location>
</feature>
<organism evidence="11 12">
    <name type="scientific">Ambrosia artemisiifolia</name>
    <name type="common">Common ragweed</name>
    <dbReference type="NCBI Taxonomy" id="4212"/>
    <lineage>
        <taxon>Eukaryota</taxon>
        <taxon>Viridiplantae</taxon>
        <taxon>Streptophyta</taxon>
        <taxon>Embryophyta</taxon>
        <taxon>Tracheophyta</taxon>
        <taxon>Spermatophyta</taxon>
        <taxon>Magnoliopsida</taxon>
        <taxon>eudicotyledons</taxon>
        <taxon>Gunneridae</taxon>
        <taxon>Pentapetalae</taxon>
        <taxon>asterids</taxon>
        <taxon>campanulids</taxon>
        <taxon>Asterales</taxon>
        <taxon>Asteraceae</taxon>
        <taxon>Asteroideae</taxon>
        <taxon>Heliantheae alliance</taxon>
        <taxon>Heliantheae</taxon>
        <taxon>Ambrosia</taxon>
    </lineage>
</organism>
<evidence type="ECO:0000256" key="3">
    <source>
        <dbReference type="ARBA" id="ARBA00022741"/>
    </source>
</evidence>
<evidence type="ECO:0000256" key="9">
    <source>
        <dbReference type="SAM" id="MobiDB-lite"/>
    </source>
</evidence>
<evidence type="ECO:0000256" key="4">
    <source>
        <dbReference type="ARBA" id="ARBA00022840"/>
    </source>
</evidence>
<feature type="compositionally biased region" description="Pro residues" evidence="9">
    <location>
        <begin position="22"/>
        <end position="31"/>
    </location>
</feature>
<evidence type="ECO:0000313" key="11">
    <source>
        <dbReference type="EMBL" id="KAI7732813.1"/>
    </source>
</evidence>
<keyword evidence="4 7" id="KW-0067">ATP-binding</keyword>
<feature type="compositionally biased region" description="Polar residues" evidence="9">
    <location>
        <begin position="659"/>
        <end position="671"/>
    </location>
</feature>
<dbReference type="Pfam" id="PF00225">
    <property type="entry name" value="Kinesin"/>
    <property type="match status" value="1"/>
</dbReference>
<dbReference type="GO" id="GO:0009903">
    <property type="term" value="P:chloroplast avoidance movement"/>
    <property type="evidence" value="ECO:0007669"/>
    <property type="project" value="UniProtKB-ARBA"/>
</dbReference>
<evidence type="ECO:0000256" key="1">
    <source>
        <dbReference type="ARBA" id="ARBA00010899"/>
    </source>
</evidence>
<feature type="region of interest" description="Disordered" evidence="9">
    <location>
        <begin position="647"/>
        <end position="673"/>
    </location>
</feature>
<keyword evidence="2" id="KW-0493">Microtubule</keyword>
<proteinExistence type="inferred from homology"/>
<accession>A0AAD5BZU9</accession>
<dbReference type="Gene3D" id="3.40.850.10">
    <property type="entry name" value="Kinesin motor domain"/>
    <property type="match status" value="1"/>
</dbReference>
<dbReference type="GO" id="GO:0007018">
    <property type="term" value="P:microtubule-based movement"/>
    <property type="evidence" value="ECO:0007669"/>
    <property type="project" value="InterPro"/>
</dbReference>
<dbReference type="InterPro" id="IPR027640">
    <property type="entry name" value="Kinesin-like_fam"/>
</dbReference>
<feature type="coiled-coil region" evidence="8">
    <location>
        <begin position="462"/>
        <end position="503"/>
    </location>
</feature>
<name>A0AAD5BZU9_AMBAR</name>
<dbReference type="GO" id="GO:0005886">
    <property type="term" value="C:plasma membrane"/>
    <property type="evidence" value="ECO:0007669"/>
    <property type="project" value="UniProtKB-ARBA"/>
</dbReference>
<keyword evidence="3 7" id="KW-0547">Nucleotide-binding</keyword>
<dbReference type="EMBL" id="JAMZMK010010147">
    <property type="protein sequence ID" value="KAI7732813.1"/>
    <property type="molecule type" value="Genomic_DNA"/>
</dbReference>
<dbReference type="InterPro" id="IPR019821">
    <property type="entry name" value="Kinesin_motor_CS"/>
</dbReference>
<dbReference type="FunFam" id="3.40.850.10:FF:000058">
    <property type="entry name" value="kinesin-like protein KIN-14B isoform X1"/>
    <property type="match status" value="1"/>
</dbReference>